<evidence type="ECO:0000313" key="4">
    <source>
        <dbReference type="Proteomes" id="UP000230222"/>
    </source>
</evidence>
<comment type="similarity">
    <text evidence="1">Belongs to the UPF0213 family.</text>
</comment>
<dbReference type="Gene3D" id="1.25.10.90">
    <property type="match status" value="1"/>
</dbReference>
<gene>
    <name evidence="3" type="ORF">COU87_02880</name>
</gene>
<evidence type="ECO:0000259" key="2">
    <source>
        <dbReference type="PROSITE" id="PS50164"/>
    </source>
</evidence>
<dbReference type="CDD" id="cd10456">
    <property type="entry name" value="GIY-YIG_UPF0213"/>
    <property type="match status" value="1"/>
</dbReference>
<evidence type="ECO:0000256" key="1">
    <source>
        <dbReference type="ARBA" id="ARBA00007435"/>
    </source>
</evidence>
<protein>
    <recommendedName>
        <fullName evidence="2">GIY-YIG domain-containing protein</fullName>
    </recommendedName>
</protein>
<accession>A0A2M8KPD0</accession>
<dbReference type="EMBL" id="PFEC01000051">
    <property type="protein sequence ID" value="PJE61763.1"/>
    <property type="molecule type" value="Genomic_DNA"/>
</dbReference>
<dbReference type="AlphaFoldDB" id="A0A2M8KPD0"/>
<dbReference type="InterPro" id="IPR050190">
    <property type="entry name" value="UPF0213_domain"/>
</dbReference>
<dbReference type="Pfam" id="PF01541">
    <property type="entry name" value="GIY-YIG"/>
    <property type="match status" value="1"/>
</dbReference>
<dbReference type="SUPFAM" id="SSF48371">
    <property type="entry name" value="ARM repeat"/>
    <property type="match status" value="1"/>
</dbReference>
<dbReference type="PANTHER" id="PTHR34477:SF1">
    <property type="entry name" value="UPF0213 PROTEIN YHBQ"/>
    <property type="match status" value="1"/>
</dbReference>
<dbReference type="Proteomes" id="UP000230222">
    <property type="component" value="Unassembled WGS sequence"/>
</dbReference>
<proteinExistence type="inferred from homology"/>
<reference evidence="4" key="1">
    <citation type="submission" date="2017-09" db="EMBL/GenBank/DDBJ databases">
        <title>Depth-based differentiation of microbial function through sediment-hosted aquifers and enrichment of novel symbionts in the deep terrestrial subsurface.</title>
        <authorList>
            <person name="Probst A.J."/>
            <person name="Ladd B."/>
            <person name="Jarett J.K."/>
            <person name="Geller-Mcgrath D.E."/>
            <person name="Sieber C.M.K."/>
            <person name="Emerson J.B."/>
            <person name="Anantharaman K."/>
            <person name="Thomas B.C."/>
            <person name="Malmstrom R."/>
            <person name="Stieglmeier M."/>
            <person name="Klingl A."/>
            <person name="Woyke T."/>
            <person name="Ryan C.M."/>
            <person name="Banfield J.F."/>
        </authorList>
    </citation>
    <scope>NUCLEOTIDE SEQUENCE [LARGE SCALE GENOMIC DNA]</scope>
</reference>
<sequence length="315" mass="36863">MPYFVYILQCADNTYYTGITTDMKRRLKEHNGKVKGGAKYTRVRTPVKLVYSEQHLNRSAATKREYEIKQMSRNEKRIIIDMDYLVFVQNGIKRSPKKIDPRFDPVRYNGNNHPYLGMPTSEKHKLASAFKKQFPDILVDNLIELLDKLNRGNTFEEKTIGPFILMKYPKFIHQIQPEQLGKWLGNLEGWCEIDTLCQSTFPPEAFLDNWETWRKALTKWSKDNQIAKRRASLVLLCKSVGSSDDPRLKNLAFENIDRLKSEKEILITKAISWILRSMTKNFKHDVKEYLDKSDGSLPKIAVRETRKKLETGRKN</sequence>
<evidence type="ECO:0000313" key="3">
    <source>
        <dbReference type="EMBL" id="PJE61763.1"/>
    </source>
</evidence>
<dbReference type="InterPro" id="IPR035901">
    <property type="entry name" value="GIY-YIG_endonuc_sf"/>
</dbReference>
<feature type="domain" description="GIY-YIG" evidence="2">
    <location>
        <begin position="1"/>
        <end position="78"/>
    </location>
</feature>
<dbReference type="InterPro" id="IPR016024">
    <property type="entry name" value="ARM-type_fold"/>
</dbReference>
<dbReference type="Gene3D" id="3.40.1440.10">
    <property type="entry name" value="GIY-YIG endonuclease"/>
    <property type="match status" value="1"/>
</dbReference>
<dbReference type="PROSITE" id="PS50164">
    <property type="entry name" value="GIY_YIG"/>
    <property type="match status" value="1"/>
</dbReference>
<dbReference type="InterPro" id="IPR014825">
    <property type="entry name" value="DNA_alkylation"/>
</dbReference>
<comment type="caution">
    <text evidence="3">The sequence shown here is derived from an EMBL/GenBank/DDBJ whole genome shotgun (WGS) entry which is preliminary data.</text>
</comment>
<dbReference type="Pfam" id="PF08713">
    <property type="entry name" value="DNA_alkylation"/>
    <property type="match status" value="1"/>
</dbReference>
<dbReference type="PANTHER" id="PTHR34477">
    <property type="entry name" value="UPF0213 PROTEIN YHBQ"/>
    <property type="match status" value="1"/>
</dbReference>
<dbReference type="InterPro" id="IPR000305">
    <property type="entry name" value="GIY-YIG_endonuc"/>
</dbReference>
<organism evidence="3 4">
    <name type="scientific">Candidatus Roizmanbacteria bacterium CG10_big_fil_rev_8_21_14_0_10_39_12</name>
    <dbReference type="NCBI Taxonomy" id="1974852"/>
    <lineage>
        <taxon>Bacteria</taxon>
        <taxon>Candidatus Roizmaniibacteriota</taxon>
    </lineage>
</organism>
<name>A0A2M8KPD0_9BACT</name>
<dbReference type="SUPFAM" id="SSF82771">
    <property type="entry name" value="GIY-YIG endonuclease"/>
    <property type="match status" value="1"/>
</dbReference>